<dbReference type="Proteomes" id="UP000305887">
    <property type="component" value="Unassembled WGS sequence"/>
</dbReference>
<proteinExistence type="predicted"/>
<protein>
    <submittedName>
        <fullName evidence="1">PD-(D/E)XK motif protein</fullName>
    </submittedName>
</protein>
<name>A0A5C4MKC4_9RHOB</name>
<gene>
    <name evidence="1" type="ORF">FHG66_20220</name>
</gene>
<dbReference type="OrthoDB" id="2808696at2"/>
<dbReference type="EMBL" id="VDFU01000049">
    <property type="protein sequence ID" value="TNC45245.1"/>
    <property type="molecule type" value="Genomic_DNA"/>
</dbReference>
<accession>A0A5C4MKC4</accession>
<evidence type="ECO:0000313" key="2">
    <source>
        <dbReference type="Proteomes" id="UP000305887"/>
    </source>
</evidence>
<organism evidence="1 2">
    <name type="scientific">Rubellimicrobium rubrum</name>
    <dbReference type="NCBI Taxonomy" id="2585369"/>
    <lineage>
        <taxon>Bacteria</taxon>
        <taxon>Pseudomonadati</taxon>
        <taxon>Pseudomonadota</taxon>
        <taxon>Alphaproteobacteria</taxon>
        <taxon>Rhodobacterales</taxon>
        <taxon>Roseobacteraceae</taxon>
        <taxon>Rubellimicrobium</taxon>
    </lineage>
</organism>
<dbReference type="Pfam" id="PF14390">
    <property type="entry name" value="DUF4420"/>
    <property type="match status" value="1"/>
</dbReference>
<comment type="caution">
    <text evidence="1">The sequence shown here is derived from an EMBL/GenBank/DDBJ whole genome shotgun (WGS) entry which is preliminary data.</text>
</comment>
<reference evidence="1 2" key="1">
    <citation type="submission" date="2019-06" db="EMBL/GenBank/DDBJ databases">
        <title>YIM 131921 draft genome.</title>
        <authorList>
            <person name="Jiang L."/>
        </authorList>
    </citation>
    <scope>NUCLEOTIDE SEQUENCE [LARGE SCALE GENOMIC DNA]</scope>
    <source>
        <strain evidence="1 2">YIM 131921</strain>
    </source>
</reference>
<dbReference type="AlphaFoldDB" id="A0A5C4MKC4"/>
<evidence type="ECO:0000313" key="1">
    <source>
        <dbReference type="EMBL" id="TNC45245.1"/>
    </source>
</evidence>
<sequence>MWNALGAVAPGERLYRTRRLGPRSRLDLRVGYRETDGAPCLVVVADGVDTSSITAFETGGLRLGRARDETGTLLVLSLEEPGRRDLFAQVCADLIRSVPGDGLASADEIVRALAERLGAWRAFLRDRTGAMQRHEIVGIAGELVVLARLCEAGPETLGCWRSPDDGLHDFERNGWALEVKTSLGPGGRLHVYSLDQLDDDGLAELHVAHVRLAEDPAGAGVVALAAGAERLLPTERSRRELRNALLRRGLSPEADDTFGPAMRVLGIDYYRVRGTFPRLRRRDVPAGVVEASYQLETRSLVPHAETEAEALVGVTR</sequence>
<dbReference type="InterPro" id="IPR025534">
    <property type="entry name" value="DUF4420"/>
</dbReference>
<keyword evidence="2" id="KW-1185">Reference proteome</keyword>